<dbReference type="Proteomes" id="UP000616608">
    <property type="component" value="Unassembled WGS sequence"/>
</dbReference>
<organism evidence="5 6">
    <name type="scientific">Lysinibacillus alkalisoli</name>
    <dbReference type="NCBI Taxonomy" id="1911548"/>
    <lineage>
        <taxon>Bacteria</taxon>
        <taxon>Bacillati</taxon>
        <taxon>Bacillota</taxon>
        <taxon>Bacilli</taxon>
        <taxon>Bacillales</taxon>
        <taxon>Bacillaceae</taxon>
        <taxon>Lysinibacillus</taxon>
    </lineage>
</organism>
<dbReference type="InterPro" id="IPR029000">
    <property type="entry name" value="Cyclophilin-like_dom_sf"/>
</dbReference>
<proteinExistence type="predicted"/>
<feature type="domain" description="Carboxyltransferase" evidence="4">
    <location>
        <begin position="8"/>
        <end position="206"/>
    </location>
</feature>
<protein>
    <submittedName>
        <fullName evidence="5">Allophanate hydrolase</fullName>
    </submittedName>
</protein>
<dbReference type="Pfam" id="PF02682">
    <property type="entry name" value="CT_C_D"/>
    <property type="match status" value="1"/>
</dbReference>
<evidence type="ECO:0000256" key="1">
    <source>
        <dbReference type="ARBA" id="ARBA00022741"/>
    </source>
</evidence>
<reference evidence="5" key="2">
    <citation type="submission" date="2020-09" db="EMBL/GenBank/DDBJ databases">
        <authorList>
            <person name="Sun Q."/>
            <person name="Zhou Y."/>
        </authorList>
    </citation>
    <scope>NUCLEOTIDE SEQUENCE</scope>
    <source>
        <strain evidence="5">CGMCC 1.15760</strain>
    </source>
</reference>
<dbReference type="PANTHER" id="PTHR34698">
    <property type="entry name" value="5-OXOPROLINASE SUBUNIT B"/>
    <property type="match status" value="1"/>
</dbReference>
<evidence type="ECO:0000259" key="4">
    <source>
        <dbReference type="SMART" id="SM00796"/>
    </source>
</evidence>
<dbReference type="EMBL" id="BMJT01000001">
    <property type="protein sequence ID" value="GGG09853.1"/>
    <property type="molecule type" value="Genomic_DNA"/>
</dbReference>
<dbReference type="InterPro" id="IPR010016">
    <property type="entry name" value="PxpB"/>
</dbReference>
<dbReference type="AlphaFoldDB" id="A0A917FWK1"/>
<keyword evidence="1" id="KW-0547">Nucleotide-binding</keyword>
<dbReference type="PANTHER" id="PTHR34698:SF2">
    <property type="entry name" value="5-OXOPROLINASE SUBUNIT B"/>
    <property type="match status" value="1"/>
</dbReference>
<dbReference type="GO" id="GO:0005524">
    <property type="term" value="F:ATP binding"/>
    <property type="evidence" value="ECO:0007669"/>
    <property type="project" value="UniProtKB-KW"/>
</dbReference>
<dbReference type="Gene3D" id="2.40.100.10">
    <property type="entry name" value="Cyclophilin-like"/>
    <property type="match status" value="1"/>
</dbReference>
<evidence type="ECO:0000313" key="6">
    <source>
        <dbReference type="Proteomes" id="UP000616608"/>
    </source>
</evidence>
<dbReference type="GO" id="GO:0016787">
    <property type="term" value="F:hydrolase activity"/>
    <property type="evidence" value="ECO:0007669"/>
    <property type="project" value="UniProtKB-KW"/>
</dbReference>
<gene>
    <name evidence="5" type="ORF">GCM10007425_00240</name>
</gene>
<keyword evidence="2 5" id="KW-0378">Hydrolase</keyword>
<dbReference type="InterPro" id="IPR003833">
    <property type="entry name" value="CT_C_D"/>
</dbReference>
<dbReference type="SUPFAM" id="SSF160467">
    <property type="entry name" value="PH0987 N-terminal domain-like"/>
    <property type="match status" value="1"/>
</dbReference>
<dbReference type="NCBIfam" id="TIGR00370">
    <property type="entry name" value="5-oxoprolinase subunit PxpB"/>
    <property type="match status" value="1"/>
</dbReference>
<keyword evidence="3" id="KW-0067">ATP-binding</keyword>
<name>A0A917FWK1_9BACI</name>
<accession>A0A917FWK1</accession>
<reference evidence="5" key="1">
    <citation type="journal article" date="2014" name="Int. J. Syst. Evol. Microbiol.">
        <title>Complete genome sequence of Corynebacterium casei LMG S-19264T (=DSM 44701T), isolated from a smear-ripened cheese.</title>
        <authorList>
            <consortium name="US DOE Joint Genome Institute (JGI-PGF)"/>
            <person name="Walter F."/>
            <person name="Albersmeier A."/>
            <person name="Kalinowski J."/>
            <person name="Ruckert C."/>
        </authorList>
    </citation>
    <scope>NUCLEOTIDE SEQUENCE</scope>
    <source>
        <strain evidence="5">CGMCC 1.15760</strain>
    </source>
</reference>
<evidence type="ECO:0000256" key="2">
    <source>
        <dbReference type="ARBA" id="ARBA00022801"/>
    </source>
</evidence>
<evidence type="ECO:0000313" key="5">
    <source>
        <dbReference type="EMBL" id="GGG09853.1"/>
    </source>
</evidence>
<keyword evidence="6" id="KW-1185">Reference proteome</keyword>
<dbReference type="SMART" id="SM00796">
    <property type="entry name" value="AHS1"/>
    <property type="match status" value="1"/>
</dbReference>
<dbReference type="SUPFAM" id="SSF50891">
    <property type="entry name" value="Cyclophilin-like"/>
    <property type="match status" value="1"/>
</dbReference>
<evidence type="ECO:0000256" key="3">
    <source>
        <dbReference type="ARBA" id="ARBA00022840"/>
    </source>
</evidence>
<dbReference type="Gene3D" id="3.30.1360.40">
    <property type="match status" value="1"/>
</dbReference>
<sequence length="230" mass="26841">MKLNVDFPTYMYVNGHTLRFAFQEEVSQNNLALVRSFTMFLQTHYAPQIREIVPSYHTVTVFLQDTTLPVQQMPQYWVEWQGSQHNEKVQSITIPVCYDEEFALDMERIMTYTKLSYEAIIERHSKPVYDVFLMGFLPGFPYLGVLDERLHMPRLEVPRKHVVAGTVGIGGEQTGIYPIDSPGGWNIIGRTPIALFHPKRTPHFLIKPNQQVKLERITKKEYENLLRKEL</sequence>
<dbReference type="RefSeq" id="WP_188612985.1">
    <property type="nucleotide sequence ID" value="NZ_BMJT01000001.1"/>
</dbReference>
<comment type="caution">
    <text evidence="5">The sequence shown here is derived from an EMBL/GenBank/DDBJ whole genome shotgun (WGS) entry which is preliminary data.</text>
</comment>